<protein>
    <recommendedName>
        <fullName evidence="3">Secreted protein</fullName>
    </recommendedName>
</protein>
<feature type="signal peptide" evidence="1">
    <location>
        <begin position="1"/>
        <end position="19"/>
    </location>
</feature>
<reference evidence="2" key="1">
    <citation type="submission" date="2014-11" db="EMBL/GenBank/DDBJ databases">
        <authorList>
            <person name="Amaro Gonzalez C."/>
        </authorList>
    </citation>
    <scope>NUCLEOTIDE SEQUENCE</scope>
</reference>
<evidence type="ECO:0008006" key="3">
    <source>
        <dbReference type="Google" id="ProtNLM"/>
    </source>
</evidence>
<organism evidence="2">
    <name type="scientific">Anguilla anguilla</name>
    <name type="common">European freshwater eel</name>
    <name type="synonym">Muraena anguilla</name>
    <dbReference type="NCBI Taxonomy" id="7936"/>
    <lineage>
        <taxon>Eukaryota</taxon>
        <taxon>Metazoa</taxon>
        <taxon>Chordata</taxon>
        <taxon>Craniata</taxon>
        <taxon>Vertebrata</taxon>
        <taxon>Euteleostomi</taxon>
        <taxon>Actinopterygii</taxon>
        <taxon>Neopterygii</taxon>
        <taxon>Teleostei</taxon>
        <taxon>Anguilliformes</taxon>
        <taxon>Anguillidae</taxon>
        <taxon>Anguilla</taxon>
    </lineage>
</organism>
<sequence>MHRHVAVSTFVWIIFPFNAHYKYAASASSNYVPLHQKICDCKIWSINVCTSTVRVAPVCVYLC</sequence>
<keyword evidence="1" id="KW-0732">Signal</keyword>
<evidence type="ECO:0000313" key="2">
    <source>
        <dbReference type="EMBL" id="JAH54303.1"/>
    </source>
</evidence>
<proteinExistence type="predicted"/>
<reference evidence="2" key="2">
    <citation type="journal article" date="2015" name="Fish Shellfish Immunol.">
        <title>Early steps in the European eel (Anguilla anguilla)-Vibrio vulnificus interaction in the gills: Role of the RtxA13 toxin.</title>
        <authorList>
            <person name="Callol A."/>
            <person name="Pajuelo D."/>
            <person name="Ebbesson L."/>
            <person name="Teles M."/>
            <person name="MacKenzie S."/>
            <person name="Amaro C."/>
        </authorList>
    </citation>
    <scope>NUCLEOTIDE SEQUENCE</scope>
</reference>
<dbReference type="AlphaFoldDB" id="A0A0E9TNL2"/>
<evidence type="ECO:0000256" key="1">
    <source>
        <dbReference type="SAM" id="SignalP"/>
    </source>
</evidence>
<accession>A0A0E9TNL2</accession>
<dbReference type="EMBL" id="GBXM01054274">
    <property type="protein sequence ID" value="JAH54303.1"/>
    <property type="molecule type" value="Transcribed_RNA"/>
</dbReference>
<name>A0A0E9TNL2_ANGAN</name>
<feature type="chain" id="PRO_5002432948" description="Secreted protein" evidence="1">
    <location>
        <begin position="20"/>
        <end position="63"/>
    </location>
</feature>